<dbReference type="Pfam" id="PF13426">
    <property type="entry name" value="PAS_9"/>
    <property type="match status" value="1"/>
</dbReference>
<dbReference type="InterPro" id="IPR000700">
    <property type="entry name" value="PAS-assoc_C"/>
</dbReference>
<dbReference type="Pfam" id="PF00990">
    <property type="entry name" value="GGDEF"/>
    <property type="match status" value="1"/>
</dbReference>
<dbReference type="SUPFAM" id="SSF55073">
    <property type="entry name" value="Nucleotide cyclase"/>
    <property type="match status" value="1"/>
</dbReference>
<evidence type="ECO:0000256" key="1">
    <source>
        <dbReference type="SAM" id="MobiDB-lite"/>
    </source>
</evidence>
<dbReference type="Gene3D" id="3.20.20.450">
    <property type="entry name" value="EAL domain"/>
    <property type="match status" value="1"/>
</dbReference>
<dbReference type="AlphaFoldDB" id="A0A7K3WHE8"/>
<name>A0A7K3WHE8_9ACTN</name>
<dbReference type="SMART" id="SM00267">
    <property type="entry name" value="GGDEF"/>
    <property type="match status" value="1"/>
</dbReference>
<evidence type="ECO:0000259" key="4">
    <source>
        <dbReference type="PROSITE" id="PS50883"/>
    </source>
</evidence>
<dbReference type="PANTHER" id="PTHR44757">
    <property type="entry name" value="DIGUANYLATE CYCLASE DGCP"/>
    <property type="match status" value="1"/>
</dbReference>
<dbReference type="PROSITE" id="PS50883">
    <property type="entry name" value="EAL"/>
    <property type="match status" value="1"/>
</dbReference>
<dbReference type="PROSITE" id="PS50112">
    <property type="entry name" value="PAS"/>
    <property type="match status" value="1"/>
</dbReference>
<feature type="domain" description="GGDEF" evidence="5">
    <location>
        <begin position="623"/>
        <end position="762"/>
    </location>
</feature>
<dbReference type="Proteomes" id="UP000470470">
    <property type="component" value="Unassembled WGS sequence"/>
</dbReference>
<dbReference type="InterPro" id="IPR035919">
    <property type="entry name" value="EAL_sf"/>
</dbReference>
<dbReference type="InterPro" id="IPR035965">
    <property type="entry name" value="PAS-like_dom_sf"/>
</dbReference>
<dbReference type="NCBIfam" id="TIGR00229">
    <property type="entry name" value="sensory_box"/>
    <property type="match status" value="1"/>
</dbReference>
<reference evidence="6 7" key="1">
    <citation type="submission" date="2020-02" db="EMBL/GenBank/DDBJ databases">
        <title>The whole genome sequence of CPCC 205119.</title>
        <authorList>
            <person name="Jiang Z."/>
        </authorList>
    </citation>
    <scope>NUCLEOTIDE SEQUENCE [LARGE SCALE GENOMIC DNA]</scope>
    <source>
        <strain evidence="6 7">CPCC 205119</strain>
    </source>
</reference>
<dbReference type="SUPFAM" id="SSF55785">
    <property type="entry name" value="PYP-like sensor domain (PAS domain)"/>
    <property type="match status" value="1"/>
</dbReference>
<gene>
    <name evidence="6" type="ORF">G1H19_18180</name>
</gene>
<feature type="region of interest" description="Disordered" evidence="1">
    <location>
        <begin position="1"/>
        <end position="21"/>
    </location>
</feature>
<dbReference type="CDD" id="cd00130">
    <property type="entry name" value="PAS"/>
    <property type="match status" value="1"/>
</dbReference>
<feature type="compositionally biased region" description="Gly residues" evidence="1">
    <location>
        <begin position="9"/>
        <end position="19"/>
    </location>
</feature>
<dbReference type="SUPFAM" id="SSF141868">
    <property type="entry name" value="EAL domain-like"/>
    <property type="match status" value="1"/>
</dbReference>
<evidence type="ECO:0000313" key="6">
    <source>
        <dbReference type="EMBL" id="NEL55908.1"/>
    </source>
</evidence>
<proteinExistence type="predicted"/>
<dbReference type="PANTHER" id="PTHR44757:SF2">
    <property type="entry name" value="BIOFILM ARCHITECTURE MAINTENANCE PROTEIN MBAA"/>
    <property type="match status" value="1"/>
</dbReference>
<organism evidence="6 7">
    <name type="scientific">Goekera deserti</name>
    <dbReference type="NCBI Taxonomy" id="2497753"/>
    <lineage>
        <taxon>Bacteria</taxon>
        <taxon>Bacillati</taxon>
        <taxon>Actinomycetota</taxon>
        <taxon>Actinomycetes</taxon>
        <taxon>Geodermatophilales</taxon>
        <taxon>Geodermatophilaceae</taxon>
        <taxon>Goekera</taxon>
    </lineage>
</organism>
<dbReference type="NCBIfam" id="TIGR00254">
    <property type="entry name" value="GGDEF"/>
    <property type="match status" value="1"/>
</dbReference>
<dbReference type="PROSITE" id="PS50887">
    <property type="entry name" value="GGDEF"/>
    <property type="match status" value="1"/>
</dbReference>
<evidence type="ECO:0000259" key="5">
    <source>
        <dbReference type="PROSITE" id="PS50887"/>
    </source>
</evidence>
<evidence type="ECO:0000313" key="7">
    <source>
        <dbReference type="Proteomes" id="UP000470470"/>
    </source>
</evidence>
<dbReference type="PROSITE" id="PS50113">
    <property type="entry name" value="PAC"/>
    <property type="match status" value="1"/>
</dbReference>
<dbReference type="Gene3D" id="3.30.70.270">
    <property type="match status" value="1"/>
</dbReference>
<dbReference type="SMART" id="SM00086">
    <property type="entry name" value="PAC"/>
    <property type="match status" value="1"/>
</dbReference>
<dbReference type="InterPro" id="IPR000160">
    <property type="entry name" value="GGDEF_dom"/>
</dbReference>
<accession>A0A7K3WHE8</accession>
<dbReference type="InterPro" id="IPR029787">
    <property type="entry name" value="Nucleotide_cyclase"/>
</dbReference>
<feature type="domain" description="PAC" evidence="3">
    <location>
        <begin position="537"/>
        <end position="591"/>
    </location>
</feature>
<dbReference type="CDD" id="cd01948">
    <property type="entry name" value="EAL"/>
    <property type="match status" value="1"/>
</dbReference>
<evidence type="ECO:0000259" key="3">
    <source>
        <dbReference type="PROSITE" id="PS50113"/>
    </source>
</evidence>
<protein>
    <submittedName>
        <fullName evidence="6">EAL domain-containing protein</fullName>
    </submittedName>
</protein>
<dbReference type="Pfam" id="PF10069">
    <property type="entry name" value="DICT"/>
    <property type="match status" value="1"/>
</dbReference>
<keyword evidence="7" id="KW-1185">Reference proteome</keyword>
<dbReference type="EMBL" id="JAAGWK010000026">
    <property type="protein sequence ID" value="NEL55908.1"/>
    <property type="molecule type" value="Genomic_DNA"/>
</dbReference>
<feature type="region of interest" description="Disordered" evidence="1">
    <location>
        <begin position="243"/>
        <end position="262"/>
    </location>
</feature>
<dbReference type="Pfam" id="PF00563">
    <property type="entry name" value="EAL"/>
    <property type="match status" value="1"/>
</dbReference>
<dbReference type="InterPro" id="IPR052155">
    <property type="entry name" value="Biofilm_reg_signaling"/>
</dbReference>
<dbReference type="InterPro" id="IPR000014">
    <property type="entry name" value="PAS"/>
</dbReference>
<dbReference type="RefSeq" id="WP_152730539.1">
    <property type="nucleotide sequence ID" value="NZ_JAABOZ010000002.1"/>
</dbReference>
<evidence type="ECO:0000259" key="2">
    <source>
        <dbReference type="PROSITE" id="PS50112"/>
    </source>
</evidence>
<dbReference type="CDD" id="cd01949">
    <property type="entry name" value="GGDEF"/>
    <property type="match status" value="1"/>
</dbReference>
<sequence>MTPRPGGDPTDGGPGGTPGPVGVCTVYQPIVDLHDRTPVAVEALTRGRQGETPEALFAAAAAGGSSTAALDEACLRSALIGLQHLAGPASVFVNLEPATLSELDPARLGDLAALAPASVQLVLEVTERALLRRPAHLVRAVTELRARGWRIALDDVGAEPAGLALMPFLQPDVIKLDLALVRGHTSLQAAAVVNGVRAEAERSGALVLAEGIETEQQLERALSMGAQLGQGFLFGRPEPVPTPSLGTLRLRPVPPPDARTRGRTPFELLSAASAPQRARTALLTSMTLQLERQALLLDDQTVVLANWQHADLMTPSTRRRYESLATLTAMTAVTGVQMPEVPVPGVHGTAVDPADPLAEEWVMTVVSPHFAAALAARLVPGTGAGADAAAGGAAGGADRTGAGRGRVLDYVLTYDRDRAVEAAVSLLDRVSPPAVPTVAPRAPDVPVPADAGRRAPRVPERELPGLLTRAMAGAGTGFVIADARRPDLPLVYANEAFLELSGYTAEEVIGRNCRFLQGSDTDLNQVRPLSRRILGGRQVQAVLLNYRRDGTPFWNEVRISAVRDRDGEITHFIGHQLDVTTRVERERHTTYLAYHDELTGLPNRVQLMEHLELEIARSRRSGLGVAAVLLDLDGFKTVNDDHGHAAGDAALAWAAHRLRGAVRSGDLLGRLGGDEFLVVLAGLPAGEPAGAATVQRVRGHLQESLDAPCPVADVHVRLSASSGTALFPGDADGAAGLLAVADAAMYRDKERRRPGSAPQRSG</sequence>
<feature type="domain" description="PAS" evidence="2">
    <location>
        <begin position="467"/>
        <end position="512"/>
    </location>
</feature>
<dbReference type="InterPro" id="IPR001610">
    <property type="entry name" value="PAC"/>
</dbReference>
<dbReference type="InterPro" id="IPR001633">
    <property type="entry name" value="EAL_dom"/>
</dbReference>
<dbReference type="SMART" id="SM00052">
    <property type="entry name" value="EAL"/>
    <property type="match status" value="1"/>
</dbReference>
<dbReference type="InterPro" id="IPR019278">
    <property type="entry name" value="DICT_dom"/>
</dbReference>
<dbReference type="Gene3D" id="3.30.450.20">
    <property type="entry name" value="PAS domain"/>
    <property type="match status" value="1"/>
</dbReference>
<feature type="domain" description="EAL" evidence="4">
    <location>
        <begin position="2"/>
        <end position="251"/>
    </location>
</feature>
<dbReference type="InterPro" id="IPR043128">
    <property type="entry name" value="Rev_trsase/Diguanyl_cyclase"/>
</dbReference>
<comment type="caution">
    <text evidence="6">The sequence shown here is derived from an EMBL/GenBank/DDBJ whole genome shotgun (WGS) entry which is preliminary data.</text>
</comment>